<dbReference type="InterPro" id="IPR013221">
    <property type="entry name" value="Mur_ligase_cen"/>
</dbReference>
<dbReference type="InterPro" id="IPR036615">
    <property type="entry name" value="Mur_ligase_C_dom_sf"/>
</dbReference>
<sequence length="394" mass="43227">MFGVKLGLENMSRLLDIMGLPKPGQKFIHVAGTNGKGSVCAFIHSLMKAAGVNAGLFTSPHLVHFHERIRNAEREISSAEVVRGIEALKKTCEGMDPHPTFFELTFALALDWFRKRELDWAVLETGLGGRLDATNVITPEVSVITSIGLDHQEQLGNTLREIASEKSGIIKPGVPVVTLNQPPEAMKVISETARERGSRLTIVTTPLRGYRIGLFGQHQLWNASLAVAAFKAVGFQTSEPVLREGVQEVRWPGRFERFEQERIVIDGAHNPAGAETLVRTWQQAYPGEKAAVVFGAATGKDARGLIRALQPIAEHWHFTHFNSPRAQSEEFLQSELDDLYRSGVACSTHPTVESALAAARTRGGRVLVTGSLYLVGEVLALLRGEKDLFQRSAQ</sequence>
<keyword evidence="14" id="KW-0289">Folate biosynthesis</keyword>
<evidence type="ECO:0000256" key="4">
    <source>
        <dbReference type="ARBA" id="ARBA00005150"/>
    </source>
</evidence>
<evidence type="ECO:0000259" key="23">
    <source>
        <dbReference type="Pfam" id="PF08245"/>
    </source>
</evidence>
<evidence type="ECO:0000256" key="12">
    <source>
        <dbReference type="ARBA" id="ARBA00022840"/>
    </source>
</evidence>
<comment type="catalytic activity">
    <reaction evidence="20">
        <text>(6R)-5,10-methylenetetrahydrofolyl-(gamma-L-Glu)(n) + L-glutamate + ATP = (6R)-5,10-methylenetetrahydrofolyl-(gamma-L-Glu)(n+1) + ADP + phosphate + H(+)</text>
        <dbReference type="Rhea" id="RHEA:51912"/>
        <dbReference type="Rhea" id="RHEA-COMP:13257"/>
        <dbReference type="Rhea" id="RHEA-COMP:13258"/>
        <dbReference type="ChEBI" id="CHEBI:15378"/>
        <dbReference type="ChEBI" id="CHEBI:29985"/>
        <dbReference type="ChEBI" id="CHEBI:30616"/>
        <dbReference type="ChEBI" id="CHEBI:43474"/>
        <dbReference type="ChEBI" id="CHEBI:136572"/>
        <dbReference type="ChEBI" id="CHEBI:456216"/>
        <dbReference type="EC" id="6.3.2.17"/>
    </reaction>
</comment>
<dbReference type="SUPFAM" id="SSF53244">
    <property type="entry name" value="MurD-like peptide ligases, peptide-binding domain"/>
    <property type="match status" value="1"/>
</dbReference>
<evidence type="ECO:0000313" key="24">
    <source>
        <dbReference type="EMBL" id="RBP39754.1"/>
    </source>
</evidence>
<evidence type="ECO:0000256" key="21">
    <source>
        <dbReference type="ARBA" id="ARBA00049161"/>
    </source>
</evidence>
<evidence type="ECO:0000256" key="9">
    <source>
        <dbReference type="ARBA" id="ARBA00022598"/>
    </source>
</evidence>
<dbReference type="Proteomes" id="UP000253426">
    <property type="component" value="Unassembled WGS sequence"/>
</dbReference>
<dbReference type="PANTHER" id="PTHR11136">
    <property type="entry name" value="FOLYLPOLYGLUTAMATE SYNTHASE-RELATED"/>
    <property type="match status" value="1"/>
</dbReference>
<dbReference type="PIRSF" id="PIRSF001563">
    <property type="entry name" value="Folylpolyglu_synth"/>
    <property type="match status" value="1"/>
</dbReference>
<evidence type="ECO:0000256" key="13">
    <source>
        <dbReference type="ARBA" id="ARBA00022842"/>
    </source>
</evidence>
<protein>
    <recommendedName>
        <fullName evidence="8">Dihydrofolate synthase/folylpolyglutamate synthase</fullName>
        <ecNumber evidence="6">6.3.2.12</ecNumber>
        <ecNumber evidence="7">6.3.2.17</ecNumber>
    </recommendedName>
    <alternativeName>
        <fullName evidence="17">Folylpoly-gamma-glutamate synthetase-dihydrofolate synthetase</fullName>
    </alternativeName>
    <alternativeName>
        <fullName evidence="15">Folylpolyglutamate synthetase</fullName>
    </alternativeName>
    <alternativeName>
        <fullName evidence="16">Tetrahydrofolylpolyglutamate synthase</fullName>
    </alternativeName>
</protein>
<dbReference type="GO" id="GO:0046872">
    <property type="term" value="F:metal ion binding"/>
    <property type="evidence" value="ECO:0007669"/>
    <property type="project" value="UniProtKB-KW"/>
</dbReference>
<feature type="domain" description="Mur ligase central" evidence="23">
    <location>
        <begin position="30"/>
        <end position="172"/>
    </location>
</feature>
<evidence type="ECO:0000256" key="6">
    <source>
        <dbReference type="ARBA" id="ARBA00013023"/>
    </source>
</evidence>
<comment type="pathway">
    <text evidence="4">Cofactor biosynthesis; tetrahydrofolylpolyglutamate biosynthesis.</text>
</comment>
<evidence type="ECO:0000256" key="11">
    <source>
        <dbReference type="ARBA" id="ARBA00022741"/>
    </source>
</evidence>
<name>A0A366HDQ8_9BACT</name>
<dbReference type="EC" id="6.3.2.17" evidence="7"/>
<dbReference type="AlphaFoldDB" id="A0A366HDQ8"/>
<evidence type="ECO:0000256" key="16">
    <source>
        <dbReference type="ARBA" id="ARBA00030592"/>
    </source>
</evidence>
<organism evidence="24 25">
    <name type="scientific">Roseimicrobium gellanilyticum</name>
    <dbReference type="NCBI Taxonomy" id="748857"/>
    <lineage>
        <taxon>Bacteria</taxon>
        <taxon>Pseudomonadati</taxon>
        <taxon>Verrucomicrobiota</taxon>
        <taxon>Verrucomicrobiia</taxon>
        <taxon>Verrucomicrobiales</taxon>
        <taxon>Verrucomicrobiaceae</taxon>
        <taxon>Roseimicrobium</taxon>
    </lineage>
</organism>
<gene>
    <name evidence="24" type="ORF">DES53_109181</name>
</gene>
<keyword evidence="12" id="KW-0067">ATP-binding</keyword>
<dbReference type="EMBL" id="QNRR01000009">
    <property type="protein sequence ID" value="RBP39754.1"/>
    <property type="molecule type" value="Genomic_DNA"/>
</dbReference>
<dbReference type="Pfam" id="PF08245">
    <property type="entry name" value="Mur_ligase_M"/>
    <property type="match status" value="1"/>
</dbReference>
<keyword evidence="11" id="KW-0547">Nucleotide-binding</keyword>
<dbReference type="GO" id="GO:0005737">
    <property type="term" value="C:cytoplasm"/>
    <property type="evidence" value="ECO:0007669"/>
    <property type="project" value="TreeGrafter"/>
</dbReference>
<dbReference type="PANTHER" id="PTHR11136:SF0">
    <property type="entry name" value="DIHYDROFOLATE SYNTHETASE-RELATED"/>
    <property type="match status" value="1"/>
</dbReference>
<evidence type="ECO:0000256" key="20">
    <source>
        <dbReference type="ARBA" id="ARBA00049035"/>
    </source>
</evidence>
<dbReference type="Gene3D" id="3.40.1190.10">
    <property type="entry name" value="Mur-like, catalytic domain"/>
    <property type="match status" value="1"/>
</dbReference>
<evidence type="ECO:0000256" key="8">
    <source>
        <dbReference type="ARBA" id="ARBA00019357"/>
    </source>
</evidence>
<dbReference type="InterPro" id="IPR018109">
    <property type="entry name" value="Folylpolyglutamate_synth_CS"/>
</dbReference>
<comment type="catalytic activity">
    <reaction evidence="19">
        <text>10-formyltetrahydrofolyl-(gamma-L-Glu)(n) + L-glutamate + ATP = 10-formyltetrahydrofolyl-(gamma-L-Glu)(n+1) + ADP + phosphate + H(+)</text>
        <dbReference type="Rhea" id="RHEA:51904"/>
        <dbReference type="Rhea" id="RHEA-COMP:13088"/>
        <dbReference type="Rhea" id="RHEA-COMP:14300"/>
        <dbReference type="ChEBI" id="CHEBI:15378"/>
        <dbReference type="ChEBI" id="CHEBI:29985"/>
        <dbReference type="ChEBI" id="CHEBI:30616"/>
        <dbReference type="ChEBI" id="CHEBI:43474"/>
        <dbReference type="ChEBI" id="CHEBI:134413"/>
        <dbReference type="ChEBI" id="CHEBI:456216"/>
        <dbReference type="EC" id="6.3.2.17"/>
    </reaction>
</comment>
<dbReference type="EC" id="6.3.2.12" evidence="6"/>
<proteinExistence type="inferred from homology"/>
<feature type="domain" description="Mur ligase C-terminal" evidence="22">
    <location>
        <begin position="253"/>
        <end position="371"/>
    </location>
</feature>
<keyword evidence="10" id="KW-0479">Metal-binding</keyword>
<dbReference type="InterPro" id="IPR004101">
    <property type="entry name" value="Mur_ligase_C"/>
</dbReference>
<accession>A0A366HDQ8</accession>
<keyword evidence="13" id="KW-0460">Magnesium</keyword>
<dbReference type="Pfam" id="PF02875">
    <property type="entry name" value="Mur_ligase_C"/>
    <property type="match status" value="1"/>
</dbReference>
<comment type="function">
    <text evidence="2">Functions in two distinct reactions of the de novo folate biosynthetic pathway. Catalyzes the addition of a glutamate residue to dihydropteroate (7,8-dihydropteroate or H2Pte) to form dihydrofolate (7,8-dihydrofolate monoglutamate or H2Pte-Glu). Also catalyzes successive additions of L-glutamate to tetrahydrofolate or 10-formyltetrahydrofolate or 5,10-methylenetetrahydrofolate, leading to folylpolyglutamate derivatives.</text>
</comment>
<evidence type="ECO:0000256" key="2">
    <source>
        <dbReference type="ARBA" id="ARBA00002714"/>
    </source>
</evidence>
<reference evidence="24 25" key="1">
    <citation type="submission" date="2018-06" db="EMBL/GenBank/DDBJ databases">
        <title>Genomic Encyclopedia of Type Strains, Phase IV (KMG-IV): sequencing the most valuable type-strain genomes for metagenomic binning, comparative biology and taxonomic classification.</title>
        <authorList>
            <person name="Goeker M."/>
        </authorList>
    </citation>
    <scope>NUCLEOTIDE SEQUENCE [LARGE SCALE GENOMIC DNA]</scope>
    <source>
        <strain evidence="24 25">DSM 25532</strain>
    </source>
</reference>
<dbReference type="NCBIfam" id="TIGR01499">
    <property type="entry name" value="folC"/>
    <property type="match status" value="1"/>
</dbReference>
<comment type="catalytic activity">
    <reaction evidence="18">
        <text>(6S)-5,6,7,8-tetrahydrofolyl-(gamma-L-Glu)(n) + L-glutamate + ATP = (6S)-5,6,7,8-tetrahydrofolyl-(gamma-L-Glu)(n+1) + ADP + phosphate + H(+)</text>
        <dbReference type="Rhea" id="RHEA:10580"/>
        <dbReference type="Rhea" id="RHEA-COMP:14738"/>
        <dbReference type="Rhea" id="RHEA-COMP:14740"/>
        <dbReference type="ChEBI" id="CHEBI:15378"/>
        <dbReference type="ChEBI" id="CHEBI:29985"/>
        <dbReference type="ChEBI" id="CHEBI:30616"/>
        <dbReference type="ChEBI" id="CHEBI:43474"/>
        <dbReference type="ChEBI" id="CHEBI:141005"/>
        <dbReference type="ChEBI" id="CHEBI:456216"/>
        <dbReference type="EC" id="6.3.2.17"/>
    </reaction>
</comment>
<dbReference type="GO" id="GO:0046656">
    <property type="term" value="P:folic acid biosynthetic process"/>
    <property type="evidence" value="ECO:0007669"/>
    <property type="project" value="UniProtKB-KW"/>
</dbReference>
<evidence type="ECO:0000256" key="5">
    <source>
        <dbReference type="ARBA" id="ARBA00008276"/>
    </source>
</evidence>
<evidence type="ECO:0000256" key="10">
    <source>
        <dbReference type="ARBA" id="ARBA00022723"/>
    </source>
</evidence>
<comment type="pathway">
    <text evidence="3">Cofactor biosynthesis; tetrahydrofolate biosynthesis; 7,8-dihydrofolate from 2-amino-4-hydroxy-6-hydroxymethyl-7,8-dihydropteridine diphosphate and 4-aminobenzoate: step 2/2.</text>
</comment>
<dbReference type="GO" id="GO:0004326">
    <property type="term" value="F:tetrahydrofolylpolyglutamate synthase activity"/>
    <property type="evidence" value="ECO:0007669"/>
    <property type="project" value="UniProtKB-EC"/>
</dbReference>
<evidence type="ECO:0000256" key="18">
    <source>
        <dbReference type="ARBA" id="ARBA00047493"/>
    </source>
</evidence>
<dbReference type="InterPro" id="IPR036565">
    <property type="entry name" value="Mur-like_cat_sf"/>
</dbReference>
<evidence type="ECO:0000256" key="14">
    <source>
        <dbReference type="ARBA" id="ARBA00022909"/>
    </source>
</evidence>
<evidence type="ECO:0000256" key="3">
    <source>
        <dbReference type="ARBA" id="ARBA00004799"/>
    </source>
</evidence>
<dbReference type="PROSITE" id="PS01012">
    <property type="entry name" value="FOLYLPOLYGLU_SYNT_2"/>
    <property type="match status" value="1"/>
</dbReference>
<dbReference type="FunFam" id="3.40.1190.10:FF:000011">
    <property type="entry name" value="Folylpolyglutamate synthase/dihydrofolate synthase"/>
    <property type="match status" value="1"/>
</dbReference>
<dbReference type="Gene3D" id="3.90.190.20">
    <property type="entry name" value="Mur ligase, C-terminal domain"/>
    <property type="match status" value="1"/>
</dbReference>
<comment type="cofactor">
    <cofactor evidence="1">
        <name>Mg(2+)</name>
        <dbReference type="ChEBI" id="CHEBI:18420"/>
    </cofactor>
</comment>
<evidence type="ECO:0000313" key="25">
    <source>
        <dbReference type="Proteomes" id="UP000253426"/>
    </source>
</evidence>
<dbReference type="SUPFAM" id="SSF53623">
    <property type="entry name" value="MurD-like peptide ligases, catalytic domain"/>
    <property type="match status" value="1"/>
</dbReference>
<dbReference type="GO" id="GO:0005524">
    <property type="term" value="F:ATP binding"/>
    <property type="evidence" value="ECO:0007669"/>
    <property type="project" value="UniProtKB-KW"/>
</dbReference>
<evidence type="ECO:0000256" key="19">
    <source>
        <dbReference type="ARBA" id="ARBA00047808"/>
    </source>
</evidence>
<comment type="similarity">
    <text evidence="5">Belongs to the folylpolyglutamate synthase family.</text>
</comment>
<evidence type="ECO:0000256" key="15">
    <source>
        <dbReference type="ARBA" id="ARBA00030048"/>
    </source>
</evidence>
<evidence type="ECO:0000256" key="17">
    <source>
        <dbReference type="ARBA" id="ARBA00032510"/>
    </source>
</evidence>
<keyword evidence="25" id="KW-1185">Reference proteome</keyword>
<comment type="catalytic activity">
    <reaction evidence="21">
        <text>7,8-dihydropteroate + L-glutamate + ATP = 7,8-dihydrofolate + ADP + phosphate + H(+)</text>
        <dbReference type="Rhea" id="RHEA:23584"/>
        <dbReference type="ChEBI" id="CHEBI:15378"/>
        <dbReference type="ChEBI" id="CHEBI:17839"/>
        <dbReference type="ChEBI" id="CHEBI:29985"/>
        <dbReference type="ChEBI" id="CHEBI:30616"/>
        <dbReference type="ChEBI" id="CHEBI:43474"/>
        <dbReference type="ChEBI" id="CHEBI:57451"/>
        <dbReference type="ChEBI" id="CHEBI:456216"/>
        <dbReference type="EC" id="6.3.2.12"/>
    </reaction>
</comment>
<dbReference type="PROSITE" id="PS01011">
    <property type="entry name" value="FOLYLPOLYGLU_SYNT_1"/>
    <property type="match status" value="1"/>
</dbReference>
<evidence type="ECO:0000256" key="7">
    <source>
        <dbReference type="ARBA" id="ARBA00013025"/>
    </source>
</evidence>
<dbReference type="GO" id="GO:0008841">
    <property type="term" value="F:dihydrofolate synthase activity"/>
    <property type="evidence" value="ECO:0007669"/>
    <property type="project" value="UniProtKB-EC"/>
</dbReference>
<dbReference type="InterPro" id="IPR001645">
    <property type="entry name" value="Folylpolyglutamate_synth"/>
</dbReference>
<evidence type="ECO:0000256" key="1">
    <source>
        <dbReference type="ARBA" id="ARBA00001946"/>
    </source>
</evidence>
<evidence type="ECO:0000259" key="22">
    <source>
        <dbReference type="Pfam" id="PF02875"/>
    </source>
</evidence>
<comment type="caution">
    <text evidence="24">The sequence shown here is derived from an EMBL/GenBank/DDBJ whole genome shotgun (WGS) entry which is preliminary data.</text>
</comment>
<keyword evidence="9" id="KW-0436">Ligase</keyword>